<dbReference type="GO" id="GO:0003700">
    <property type="term" value="F:DNA-binding transcription factor activity"/>
    <property type="evidence" value="ECO:0007669"/>
    <property type="project" value="InterPro"/>
</dbReference>
<feature type="domain" description="HTH arsR-type" evidence="5">
    <location>
        <begin position="29"/>
        <end position="118"/>
    </location>
</feature>
<comment type="caution">
    <text evidence="6">The sequence shown here is derived from an EMBL/GenBank/DDBJ whole genome shotgun (WGS) entry which is preliminary data.</text>
</comment>
<dbReference type="PANTHER" id="PTHR43132:SF2">
    <property type="entry name" value="ARSENICAL RESISTANCE OPERON REPRESSOR ARSR-RELATED"/>
    <property type="match status" value="1"/>
</dbReference>
<keyword evidence="2" id="KW-0238">DNA-binding</keyword>
<evidence type="ECO:0000256" key="2">
    <source>
        <dbReference type="ARBA" id="ARBA00023125"/>
    </source>
</evidence>
<evidence type="ECO:0000256" key="3">
    <source>
        <dbReference type="ARBA" id="ARBA00023163"/>
    </source>
</evidence>
<sequence length="118" mass="12916">MHHELPFSGGASRRGRAAGKPRSASEDDVAAVFDAAAELFAALSSPMRLSIVCHLRRQDMNVQQIANRIGSSQPNTSLHLRQLHQIGIVDRARNGQSVTYRIRNTFVANLCDIVCPGH</sequence>
<evidence type="ECO:0000256" key="4">
    <source>
        <dbReference type="SAM" id="MobiDB-lite"/>
    </source>
</evidence>
<dbReference type="Pfam" id="PF01022">
    <property type="entry name" value="HTH_5"/>
    <property type="match status" value="1"/>
</dbReference>
<dbReference type="GO" id="GO:0003677">
    <property type="term" value="F:DNA binding"/>
    <property type="evidence" value="ECO:0007669"/>
    <property type="project" value="UniProtKB-KW"/>
</dbReference>
<evidence type="ECO:0000259" key="5">
    <source>
        <dbReference type="PROSITE" id="PS50987"/>
    </source>
</evidence>
<dbReference type="InterPro" id="IPR036388">
    <property type="entry name" value="WH-like_DNA-bd_sf"/>
</dbReference>
<reference evidence="6" key="1">
    <citation type="submission" date="2016-10" db="EMBL/GenBank/DDBJ databases">
        <title>Sequence of Gallionella enrichment culture.</title>
        <authorList>
            <person name="Poehlein A."/>
            <person name="Muehling M."/>
            <person name="Daniel R."/>
        </authorList>
    </citation>
    <scope>NUCLEOTIDE SEQUENCE</scope>
</reference>
<protein>
    <submittedName>
        <fullName evidence="6">HTH-type transcriptional repressor SmtB</fullName>
    </submittedName>
</protein>
<dbReference type="PRINTS" id="PR00778">
    <property type="entry name" value="HTHARSR"/>
</dbReference>
<dbReference type="InterPro" id="IPR036390">
    <property type="entry name" value="WH_DNA-bd_sf"/>
</dbReference>
<dbReference type="PANTHER" id="PTHR43132">
    <property type="entry name" value="ARSENICAL RESISTANCE OPERON REPRESSOR ARSR-RELATED"/>
    <property type="match status" value="1"/>
</dbReference>
<dbReference type="InterPro" id="IPR011991">
    <property type="entry name" value="ArsR-like_HTH"/>
</dbReference>
<keyword evidence="1" id="KW-0805">Transcription regulation</keyword>
<proteinExistence type="predicted"/>
<evidence type="ECO:0000256" key="1">
    <source>
        <dbReference type="ARBA" id="ARBA00023015"/>
    </source>
</evidence>
<dbReference type="EMBL" id="MLJW01000643">
    <property type="protein sequence ID" value="OIQ84129.1"/>
    <property type="molecule type" value="Genomic_DNA"/>
</dbReference>
<evidence type="ECO:0000313" key="6">
    <source>
        <dbReference type="EMBL" id="OIQ84129.1"/>
    </source>
</evidence>
<dbReference type="CDD" id="cd00090">
    <property type="entry name" value="HTH_ARSR"/>
    <property type="match status" value="1"/>
</dbReference>
<organism evidence="6">
    <name type="scientific">mine drainage metagenome</name>
    <dbReference type="NCBI Taxonomy" id="410659"/>
    <lineage>
        <taxon>unclassified sequences</taxon>
        <taxon>metagenomes</taxon>
        <taxon>ecological metagenomes</taxon>
    </lineage>
</organism>
<dbReference type="SMART" id="SM00418">
    <property type="entry name" value="HTH_ARSR"/>
    <property type="match status" value="1"/>
</dbReference>
<gene>
    <name evidence="6" type="primary">smtB_3</name>
    <name evidence="6" type="ORF">GALL_340440</name>
</gene>
<dbReference type="InterPro" id="IPR051011">
    <property type="entry name" value="Metal_resp_trans_reg"/>
</dbReference>
<accession>A0A1J5QKR5</accession>
<feature type="region of interest" description="Disordered" evidence="4">
    <location>
        <begin position="1"/>
        <end position="26"/>
    </location>
</feature>
<name>A0A1J5QKR5_9ZZZZ</name>
<dbReference type="PROSITE" id="PS50987">
    <property type="entry name" value="HTH_ARSR_2"/>
    <property type="match status" value="1"/>
</dbReference>
<dbReference type="AlphaFoldDB" id="A0A1J5QKR5"/>
<dbReference type="NCBIfam" id="NF033788">
    <property type="entry name" value="HTH_metalloreg"/>
    <property type="match status" value="1"/>
</dbReference>
<keyword evidence="3" id="KW-0804">Transcription</keyword>
<dbReference type="SUPFAM" id="SSF46785">
    <property type="entry name" value="Winged helix' DNA-binding domain"/>
    <property type="match status" value="1"/>
</dbReference>
<dbReference type="Gene3D" id="1.10.10.10">
    <property type="entry name" value="Winged helix-like DNA-binding domain superfamily/Winged helix DNA-binding domain"/>
    <property type="match status" value="1"/>
</dbReference>
<dbReference type="InterPro" id="IPR001845">
    <property type="entry name" value="HTH_ArsR_DNA-bd_dom"/>
</dbReference>